<evidence type="ECO:0000313" key="1">
    <source>
        <dbReference type="EMBL" id="GHO57496.1"/>
    </source>
</evidence>
<comment type="caution">
    <text evidence="1">The sequence shown here is derived from an EMBL/GenBank/DDBJ whole genome shotgun (WGS) entry which is preliminary data.</text>
</comment>
<proteinExistence type="predicted"/>
<reference evidence="1 2" key="1">
    <citation type="journal article" date="2021" name="Int. J. Syst. Evol. Microbiol.">
        <title>Reticulibacter mediterranei gen. nov., sp. nov., within the new family Reticulibacteraceae fam. nov., and Ktedonospora formicarum gen. nov., sp. nov., Ktedonobacter robiniae sp. nov., Dictyobacter formicarum sp. nov. and Dictyobacter arantiisoli sp. nov., belonging to the class Ktedonobacteria.</title>
        <authorList>
            <person name="Yabe S."/>
            <person name="Zheng Y."/>
            <person name="Wang C.M."/>
            <person name="Sakai Y."/>
            <person name="Abe K."/>
            <person name="Yokota A."/>
            <person name="Donadio S."/>
            <person name="Cavaletti L."/>
            <person name="Monciardini P."/>
        </authorList>
    </citation>
    <scope>NUCLEOTIDE SEQUENCE [LARGE SCALE GENOMIC DNA]</scope>
    <source>
        <strain evidence="1 2">SOSP1-30</strain>
    </source>
</reference>
<keyword evidence="2" id="KW-1185">Reference proteome</keyword>
<dbReference type="Proteomes" id="UP000654345">
    <property type="component" value="Unassembled WGS sequence"/>
</dbReference>
<protein>
    <submittedName>
        <fullName evidence="1">Uncharacterized protein</fullName>
    </submittedName>
</protein>
<evidence type="ECO:0000313" key="2">
    <source>
        <dbReference type="Proteomes" id="UP000654345"/>
    </source>
</evidence>
<organism evidence="1 2">
    <name type="scientific">Ktedonobacter robiniae</name>
    <dbReference type="NCBI Taxonomy" id="2778365"/>
    <lineage>
        <taxon>Bacteria</taxon>
        <taxon>Bacillati</taxon>
        <taxon>Chloroflexota</taxon>
        <taxon>Ktedonobacteria</taxon>
        <taxon>Ktedonobacterales</taxon>
        <taxon>Ktedonobacteraceae</taxon>
        <taxon>Ktedonobacter</taxon>
    </lineage>
</organism>
<accession>A0ABQ3UXS2</accession>
<dbReference type="EMBL" id="BNJG01000002">
    <property type="protein sequence ID" value="GHO57496.1"/>
    <property type="molecule type" value="Genomic_DNA"/>
</dbReference>
<sequence>MDPISTFILTQIADTIIGTLTNDGTQEMISKLQGDPTKRALKKALGTALTLYVMSQPERKKAVQEEEVLYRQYILLPGKPPRP</sequence>
<gene>
    <name evidence="1" type="ORF">KSB_59710</name>
</gene>
<name>A0ABQ3UXS2_9CHLR</name>